<dbReference type="KEGG" id="vg:77946513"/>
<proteinExistence type="predicted"/>
<organism evidence="1 2">
    <name type="scientific">Synechococcus phage S-SRM01</name>
    <dbReference type="NCBI Taxonomy" id="2781608"/>
    <lineage>
        <taxon>Viruses</taxon>
        <taxon>Duplodnaviria</taxon>
        <taxon>Heunggongvirae</taxon>
        <taxon>Uroviricota</taxon>
        <taxon>Caudoviricetes</taxon>
        <taxon>Pantevenvirales</taxon>
        <taxon>Kyanoviridae</taxon>
        <taxon>Serangoonvirus</taxon>
        <taxon>Serangoonvirus essarone</taxon>
    </lineage>
</organism>
<protein>
    <submittedName>
        <fullName evidence="1">Uncharacterized protein</fullName>
    </submittedName>
</protein>
<keyword evidence="2" id="KW-1185">Reference proteome</keyword>
<evidence type="ECO:0000313" key="1">
    <source>
        <dbReference type="EMBL" id="QPX48308.1"/>
    </source>
</evidence>
<evidence type="ECO:0000313" key="2">
    <source>
        <dbReference type="Proteomes" id="UP000664915"/>
    </source>
</evidence>
<dbReference type="Proteomes" id="UP000664915">
    <property type="component" value="Segment"/>
</dbReference>
<dbReference type="EMBL" id="MW015081">
    <property type="protein sequence ID" value="QPX48308.1"/>
    <property type="molecule type" value="Genomic_DNA"/>
</dbReference>
<reference evidence="1" key="1">
    <citation type="submission" date="2020-09" db="EMBL/GenBank/DDBJ databases">
        <authorList>
            <person name="Zhang D."/>
            <person name="Hatherill J.R."/>
            <person name="Ramirez J.F."/>
            <person name="Edinger B."/>
            <person name="Balarin R."/>
            <person name="Sullivan A."/>
            <person name="Humpal K.M."/>
            <person name="Guseva A."/>
            <person name="Butela K.A."/>
            <person name="Garlena R.A."/>
            <person name="Russell D.A."/>
            <person name="Pope W.H."/>
            <person name="Jacobs-Sera D."/>
            <person name="Hatfull G.F."/>
        </authorList>
    </citation>
    <scope>NUCLEOTIDE SEQUENCE</scope>
</reference>
<dbReference type="GeneID" id="77946513"/>
<dbReference type="RefSeq" id="YP_010670318.1">
    <property type="nucleotide sequence ID" value="NC_070963.1"/>
</dbReference>
<name>A0A879R3W3_9CAUD</name>
<sequence length="122" mass="14032">MRECRECTACCTWLQGSAYGYEFGGGKSCKFLCENGCSVHKVRPKVCEGYFCAWAQELLAEEMRPDKCGVLASVENNERGQYIKLVSIQEEINTDILEYFKNWSRMMNTPVIYSNNNSWEVL</sequence>
<accession>A0A879R3W3</accession>